<comment type="caution">
    <text evidence="1">The sequence shown here is derived from an EMBL/GenBank/DDBJ whole genome shotgun (WGS) entry which is preliminary data.</text>
</comment>
<organism evidence="1 2">
    <name type="scientific">Shewanella phaeophyticola</name>
    <dbReference type="NCBI Taxonomy" id="2978345"/>
    <lineage>
        <taxon>Bacteria</taxon>
        <taxon>Pseudomonadati</taxon>
        <taxon>Pseudomonadota</taxon>
        <taxon>Gammaproteobacteria</taxon>
        <taxon>Alteromonadales</taxon>
        <taxon>Shewanellaceae</taxon>
        <taxon>Shewanella</taxon>
    </lineage>
</organism>
<evidence type="ECO:0000313" key="1">
    <source>
        <dbReference type="EMBL" id="MCT8987476.1"/>
    </source>
</evidence>
<gene>
    <name evidence="1" type="ORF">N4T56_14675</name>
</gene>
<dbReference type="RefSeq" id="WP_261733740.1">
    <property type="nucleotide sequence ID" value="NZ_JAODOQ010000001.1"/>
</dbReference>
<proteinExistence type="predicted"/>
<sequence>MKVKMLDPKGNFDLRAKGFTEFKRANNLKFKVEKTGMQSDLTIQNSLSKGEQAEQIIIVAKGDNSGARSLFRHIRNSIAHANVNKIRVKGRVFKVESLLYLGLPIKIDSYYMPKFNIVK</sequence>
<protein>
    <submittedName>
        <fullName evidence="1">Uncharacterized protein</fullName>
    </submittedName>
</protein>
<dbReference type="EMBL" id="JAODOQ010000001">
    <property type="protein sequence ID" value="MCT8987476.1"/>
    <property type="molecule type" value="Genomic_DNA"/>
</dbReference>
<name>A0ABT2P864_9GAMM</name>
<accession>A0ABT2P864</accession>
<reference evidence="1" key="1">
    <citation type="submission" date="2022-09" db="EMBL/GenBank/DDBJ databases">
        <title>Shewanella sp. KJ10-1 sp.nov, isolated from marine algae.</title>
        <authorList>
            <person name="Butt M."/>
            <person name="Lee J.K."/>
            <person name="Kim J.M."/>
            <person name="Choi D.G."/>
        </authorList>
    </citation>
    <scope>NUCLEOTIDE SEQUENCE</scope>
    <source>
        <strain evidence="1">KJ10-1</strain>
    </source>
</reference>
<keyword evidence="2" id="KW-1185">Reference proteome</keyword>
<evidence type="ECO:0000313" key="2">
    <source>
        <dbReference type="Proteomes" id="UP001431192"/>
    </source>
</evidence>
<dbReference type="Proteomes" id="UP001431192">
    <property type="component" value="Unassembled WGS sequence"/>
</dbReference>